<geneLocation type="plasmid" evidence="1">
    <name>unnamed1</name>
</geneLocation>
<evidence type="ECO:0000313" key="1">
    <source>
        <dbReference type="EMBL" id="XDQ49885.1"/>
    </source>
</evidence>
<dbReference type="AlphaFoldDB" id="A0AB39R4X6"/>
<reference evidence="1" key="1">
    <citation type="submission" date="2024-07" db="EMBL/GenBank/DDBJ databases">
        <authorList>
            <person name="Yu S.T."/>
        </authorList>
    </citation>
    <scope>NUCLEOTIDE SEQUENCE</scope>
    <source>
        <strain evidence="1">R39</strain>
        <plasmid evidence="1">unnamed1</plasmid>
    </source>
</reference>
<protein>
    <submittedName>
        <fullName evidence="1">Uncharacterized protein</fullName>
    </submittedName>
</protein>
<organism evidence="1">
    <name type="scientific">Streptomyces sp. R39</name>
    <dbReference type="NCBI Taxonomy" id="3238631"/>
    <lineage>
        <taxon>Bacteria</taxon>
        <taxon>Bacillati</taxon>
        <taxon>Actinomycetota</taxon>
        <taxon>Actinomycetes</taxon>
        <taxon>Kitasatosporales</taxon>
        <taxon>Streptomycetaceae</taxon>
        <taxon>Streptomyces</taxon>
    </lineage>
</organism>
<accession>A0AB39R4X6</accession>
<gene>
    <name evidence="1" type="ORF">AB5J52_48035</name>
</gene>
<proteinExistence type="predicted"/>
<keyword evidence="1" id="KW-0614">Plasmid</keyword>
<dbReference type="RefSeq" id="WP_369228412.1">
    <property type="nucleotide sequence ID" value="NZ_CP163442.1"/>
</dbReference>
<dbReference type="EMBL" id="CP163442">
    <property type="protein sequence ID" value="XDQ49885.1"/>
    <property type="molecule type" value="Genomic_DNA"/>
</dbReference>
<sequence length="145" mass="14806">MDTNHPRWAREQAVPAVAHAAHIVAYLMAAAGPGKHRITTAAHSGSGGPVTARTLFEVADASLSADPDGITAVAKTLVIASLGTGGSILLTTTTPTGEETVRGWLIEGLAVRPLTAAQVHRAYHEASGPAPDVTFLTAFPVPPAS</sequence>
<name>A0AB39R4X6_9ACTN</name>